<dbReference type="GO" id="GO:0006508">
    <property type="term" value="P:proteolysis"/>
    <property type="evidence" value="ECO:0007669"/>
    <property type="project" value="UniProtKB-KW"/>
</dbReference>
<dbReference type="Pfam" id="PF01278">
    <property type="entry name" value="Omptin"/>
    <property type="match status" value="1"/>
</dbReference>
<keyword evidence="3" id="KW-1134">Transmembrane beta strand</keyword>
<dbReference type="EC" id="3.4.23.49" evidence="12"/>
<organism evidence="12 13">
    <name type="scientific">Devosia equisanguinis</name>
    <dbReference type="NCBI Taxonomy" id="2490941"/>
    <lineage>
        <taxon>Bacteria</taxon>
        <taxon>Pseudomonadati</taxon>
        <taxon>Pseudomonadota</taxon>
        <taxon>Alphaproteobacteria</taxon>
        <taxon>Hyphomicrobiales</taxon>
        <taxon>Devosiaceae</taxon>
        <taxon>Devosia</taxon>
    </lineage>
</organism>
<feature type="chain" id="PRO_5018762201" evidence="11">
    <location>
        <begin position="21"/>
        <end position="335"/>
    </location>
</feature>
<dbReference type="Gene3D" id="2.40.128.90">
    <property type="entry name" value="OMPT-like"/>
    <property type="match status" value="1"/>
</dbReference>
<evidence type="ECO:0000256" key="2">
    <source>
        <dbReference type="ARBA" id="ARBA00006923"/>
    </source>
</evidence>
<name>A0A3S4CDY6_9HYPH</name>
<dbReference type="AlphaFoldDB" id="A0A3S4CDY6"/>
<protein>
    <submittedName>
        <fullName evidence="12">Protease 7</fullName>
        <ecNumber evidence="12">3.4.23.49</ecNumber>
    </submittedName>
</protein>
<dbReference type="Proteomes" id="UP000268844">
    <property type="component" value="Unassembled WGS sequence"/>
</dbReference>
<dbReference type="GO" id="GO:0009279">
    <property type="term" value="C:cell outer membrane"/>
    <property type="evidence" value="ECO:0007669"/>
    <property type="project" value="UniProtKB-SubCell"/>
</dbReference>
<evidence type="ECO:0000313" key="13">
    <source>
        <dbReference type="Proteomes" id="UP000268844"/>
    </source>
</evidence>
<reference evidence="12 13" key="1">
    <citation type="submission" date="2018-12" db="EMBL/GenBank/DDBJ databases">
        <authorList>
            <person name="Criscuolo A."/>
        </authorList>
    </citation>
    <scope>NUCLEOTIDE SEQUENCE [LARGE SCALE GENOMIC DNA]</scope>
    <source>
        <strain evidence="12">ACIP1116281</strain>
    </source>
</reference>
<comment type="similarity">
    <text evidence="2">Belongs to the peptidase A26 family.</text>
</comment>
<evidence type="ECO:0000256" key="5">
    <source>
        <dbReference type="ARBA" id="ARBA00022692"/>
    </source>
</evidence>
<evidence type="ECO:0000256" key="7">
    <source>
        <dbReference type="ARBA" id="ARBA00022750"/>
    </source>
</evidence>
<evidence type="ECO:0000256" key="8">
    <source>
        <dbReference type="ARBA" id="ARBA00022801"/>
    </source>
</evidence>
<keyword evidence="7" id="KW-0064">Aspartyl protease</keyword>
<sequence>MRSILFALSTATALATPALAADQSLVYQPGKGDPIAFRGGFGTEDYRHAVSDSDSVRVQAGIGAAFIEANELVYNGDKTLSQLIWQSRAPVLRGNLSADLGGGFSVGLEGSVAGYGASYMEDYDWTGPSDNFGSWTDRSQHPSTNLDHFWTGAASIGYDLSRTDQALVRLQSGFKFTDVQWTAHGGSYAYSSPGGFRDLIGDMPPGRGITYRQQLPEVFAGVEGEQHYGNIRIGGLLRGGLTVNALGTDNHWLRDLKFVDQLYVSPTLTAGADVGYAIGPMAEVVLGARYSQIFRQRGDSQMFIGSTSTLVSATGGGAGGDFRSVELTASLRGNF</sequence>
<dbReference type="InterPro" id="IPR053724">
    <property type="entry name" value="OMP_A26_sf"/>
</dbReference>
<evidence type="ECO:0000256" key="3">
    <source>
        <dbReference type="ARBA" id="ARBA00022452"/>
    </source>
</evidence>
<keyword evidence="10" id="KW-0998">Cell outer membrane</keyword>
<evidence type="ECO:0000256" key="11">
    <source>
        <dbReference type="SAM" id="SignalP"/>
    </source>
</evidence>
<keyword evidence="5" id="KW-0812">Transmembrane</keyword>
<dbReference type="RefSeq" id="WP_164550428.1">
    <property type="nucleotide sequence ID" value="NZ_JBHTMH010000004.1"/>
</dbReference>
<feature type="signal peptide" evidence="11">
    <location>
        <begin position="1"/>
        <end position="20"/>
    </location>
</feature>
<dbReference type="EMBL" id="UZWD01000038">
    <property type="protein sequence ID" value="VDS05877.1"/>
    <property type="molecule type" value="Genomic_DNA"/>
</dbReference>
<keyword evidence="13" id="KW-1185">Reference proteome</keyword>
<gene>
    <name evidence="12" type="primary">ompT</name>
    <name evidence="12" type="ORF">DEVEQU_03023</name>
</gene>
<dbReference type="InterPro" id="IPR020080">
    <property type="entry name" value="OM_adhesin/peptidase_omptin"/>
</dbReference>
<proteinExistence type="inferred from homology"/>
<keyword evidence="6 11" id="KW-0732">Signal</keyword>
<keyword evidence="4 12" id="KW-0645">Protease</keyword>
<evidence type="ECO:0000256" key="9">
    <source>
        <dbReference type="ARBA" id="ARBA00023136"/>
    </source>
</evidence>
<keyword evidence="9" id="KW-0472">Membrane</keyword>
<evidence type="ECO:0000256" key="1">
    <source>
        <dbReference type="ARBA" id="ARBA00004571"/>
    </source>
</evidence>
<keyword evidence="8 12" id="KW-0378">Hydrolase</keyword>
<dbReference type="InterPro" id="IPR020079">
    <property type="entry name" value="Peptidase_A26_CS"/>
</dbReference>
<evidence type="ECO:0000256" key="4">
    <source>
        <dbReference type="ARBA" id="ARBA00022670"/>
    </source>
</evidence>
<evidence type="ECO:0000313" key="12">
    <source>
        <dbReference type="EMBL" id="VDS05877.1"/>
    </source>
</evidence>
<dbReference type="GO" id="GO:0004190">
    <property type="term" value="F:aspartic-type endopeptidase activity"/>
    <property type="evidence" value="ECO:0007669"/>
    <property type="project" value="UniProtKB-KW"/>
</dbReference>
<dbReference type="PRINTS" id="PR00482">
    <property type="entry name" value="OMPTIN"/>
</dbReference>
<comment type="subcellular location">
    <subcellularLocation>
        <location evidence="1">Cell outer membrane</location>
        <topology evidence="1">Multi-pass membrane protein</topology>
    </subcellularLocation>
</comment>
<dbReference type="PROSITE" id="PS00834">
    <property type="entry name" value="OMPTIN_1"/>
    <property type="match status" value="1"/>
</dbReference>
<evidence type="ECO:0000256" key="10">
    <source>
        <dbReference type="ARBA" id="ARBA00023237"/>
    </source>
</evidence>
<evidence type="ECO:0000256" key="6">
    <source>
        <dbReference type="ARBA" id="ARBA00022729"/>
    </source>
</evidence>
<dbReference type="InterPro" id="IPR000036">
    <property type="entry name" value="Peptidase_A26_omptin"/>
</dbReference>
<accession>A0A3S4CDY6</accession>
<dbReference type="SUPFAM" id="SSF69917">
    <property type="entry name" value="OMPT-like"/>
    <property type="match status" value="1"/>
</dbReference>